<evidence type="ECO:0000256" key="7">
    <source>
        <dbReference type="SAM" id="MobiDB-lite"/>
    </source>
</evidence>
<feature type="compositionally biased region" description="Basic and acidic residues" evidence="7">
    <location>
        <begin position="313"/>
        <end position="331"/>
    </location>
</feature>
<dbReference type="GeneID" id="60683600"/>
<feature type="domain" description="M23ase beta-sheet core" evidence="9">
    <location>
        <begin position="380"/>
        <end position="481"/>
    </location>
</feature>
<dbReference type="InterPro" id="IPR011055">
    <property type="entry name" value="Dup_hybrid_motif"/>
</dbReference>
<feature type="compositionally biased region" description="Low complexity" evidence="7">
    <location>
        <begin position="45"/>
        <end position="63"/>
    </location>
</feature>
<sequence>MTPHSFARRRLASRTLSCGTIAILCAMALSSAKAQQVPAPDSPASTQPSITPNSPSNPTSPGNIAPAAGPDASSQTSPDDPAGALRAKREDVSRQLQDLSQSMQLSSEKSEELRKSIDALDKSSSSLRQALIDSAARRKDLEQKIADGEKKLADYGVRQDVIHKSFRARRAVLAEVLGALERMGRNPPPALLVTPEDALGAVRTAILLGAVVPGMRKETEKLADDLQELTNLRKASIDERENMVASLKSRQEEEARMDMLLAENARLSQQNNAQLQEELARSQELAQKSSSLQGLIGSLENEIASVRQATDQAKLEEEKRRQMTDAQRDQARLQAQTTPPDKNRIAPAFSFEELKAKLELPAVGDVLRQFGDPDGTGHEAKGIVLATAPAAVVIAPADGTVVYAGQFRSYGKMAILNTGNGYHIVLSGMDRVNVHSGQFVLSGEPIGAMGEKRVVSAAAFALETDRPTLYIEFRKDGNSVDSRPWWAKDAGKVRNDT</sequence>
<accession>A0A368NQX6</accession>
<reference evidence="10 11" key="1">
    <citation type="submission" date="2018-08" db="EMBL/GenBank/DDBJ databases">
        <title>Genome sequencing of Agrobacterium vitis strain ICMP 10754.</title>
        <authorList>
            <person name="Visnovsky S.B."/>
            <person name="Pitman A.R."/>
        </authorList>
    </citation>
    <scope>NUCLEOTIDE SEQUENCE [LARGE SCALE GENOMIC DNA]</scope>
    <source>
        <strain evidence="10 11">ICMP 10754</strain>
    </source>
</reference>
<name>A0A368NQX6_AGRVI</name>
<evidence type="ECO:0000313" key="11">
    <source>
        <dbReference type="Proteomes" id="UP000436911"/>
    </source>
</evidence>
<evidence type="ECO:0000256" key="8">
    <source>
        <dbReference type="SAM" id="SignalP"/>
    </source>
</evidence>
<keyword evidence="5" id="KW-0862">Zinc</keyword>
<feature type="region of interest" description="Disordered" evidence="7">
    <location>
        <begin position="35"/>
        <end position="110"/>
    </location>
</feature>
<dbReference type="InterPro" id="IPR016047">
    <property type="entry name" value="M23ase_b-sheet_dom"/>
</dbReference>
<feature type="compositionally biased region" description="Low complexity" evidence="7">
    <location>
        <begin position="95"/>
        <end position="107"/>
    </location>
</feature>
<evidence type="ECO:0000256" key="5">
    <source>
        <dbReference type="ARBA" id="ARBA00022833"/>
    </source>
</evidence>
<keyword evidence="4" id="KW-0378">Hydrolase</keyword>
<proteinExistence type="predicted"/>
<evidence type="ECO:0000313" key="10">
    <source>
        <dbReference type="EMBL" id="KAA3529529.1"/>
    </source>
</evidence>
<dbReference type="CDD" id="cd12797">
    <property type="entry name" value="M23_peptidase"/>
    <property type="match status" value="1"/>
</dbReference>
<dbReference type="EMBL" id="QUSG01000003">
    <property type="protein sequence ID" value="KAA3529529.1"/>
    <property type="molecule type" value="Genomic_DNA"/>
</dbReference>
<dbReference type="Proteomes" id="UP000436911">
    <property type="component" value="Unassembled WGS sequence"/>
</dbReference>
<dbReference type="GO" id="GO:0046872">
    <property type="term" value="F:metal ion binding"/>
    <property type="evidence" value="ECO:0007669"/>
    <property type="project" value="UniProtKB-KW"/>
</dbReference>
<dbReference type="SUPFAM" id="SSF51261">
    <property type="entry name" value="Duplicated hybrid motif"/>
    <property type="match status" value="1"/>
</dbReference>
<keyword evidence="2" id="KW-0645">Protease</keyword>
<feature type="chain" id="PRO_5030067899" description="M23ase beta-sheet core domain-containing protein" evidence="8">
    <location>
        <begin position="35"/>
        <end position="497"/>
    </location>
</feature>
<gene>
    <name evidence="10" type="ORF">DXT89_07250</name>
</gene>
<comment type="caution">
    <text evidence="10">The sequence shown here is derived from an EMBL/GenBank/DDBJ whole genome shotgun (WGS) entry which is preliminary data.</text>
</comment>
<feature type="signal peptide" evidence="8">
    <location>
        <begin position="1"/>
        <end position="34"/>
    </location>
</feature>
<keyword evidence="3" id="KW-0479">Metal-binding</keyword>
<evidence type="ECO:0000256" key="4">
    <source>
        <dbReference type="ARBA" id="ARBA00022801"/>
    </source>
</evidence>
<evidence type="ECO:0000256" key="1">
    <source>
        <dbReference type="ARBA" id="ARBA00001947"/>
    </source>
</evidence>
<evidence type="ECO:0000256" key="2">
    <source>
        <dbReference type="ARBA" id="ARBA00022670"/>
    </source>
</evidence>
<dbReference type="InterPro" id="IPR050570">
    <property type="entry name" value="Cell_wall_metabolism_enzyme"/>
</dbReference>
<dbReference type="RefSeq" id="WP_060718766.1">
    <property type="nucleotide sequence ID" value="NZ_CP055265.1"/>
</dbReference>
<dbReference type="OrthoDB" id="9809144at2"/>
<comment type="cofactor">
    <cofactor evidence="1">
        <name>Zn(2+)</name>
        <dbReference type="ChEBI" id="CHEBI:29105"/>
    </cofactor>
</comment>
<dbReference type="Gene3D" id="2.70.70.10">
    <property type="entry name" value="Glucose Permease (Domain IIA)"/>
    <property type="match status" value="1"/>
</dbReference>
<dbReference type="GO" id="GO:0004222">
    <property type="term" value="F:metalloendopeptidase activity"/>
    <property type="evidence" value="ECO:0007669"/>
    <property type="project" value="TreeGrafter"/>
</dbReference>
<evidence type="ECO:0000259" key="9">
    <source>
        <dbReference type="Pfam" id="PF01551"/>
    </source>
</evidence>
<keyword evidence="8" id="KW-0732">Signal</keyword>
<dbReference type="AlphaFoldDB" id="A0A368NQX6"/>
<dbReference type="PANTHER" id="PTHR21666:SF288">
    <property type="entry name" value="CELL DIVISION PROTEIN YTFB"/>
    <property type="match status" value="1"/>
</dbReference>
<dbReference type="Pfam" id="PF01551">
    <property type="entry name" value="Peptidase_M23"/>
    <property type="match status" value="1"/>
</dbReference>
<keyword evidence="6" id="KW-0482">Metalloprotease</keyword>
<dbReference type="PANTHER" id="PTHR21666">
    <property type="entry name" value="PEPTIDASE-RELATED"/>
    <property type="match status" value="1"/>
</dbReference>
<dbReference type="GO" id="GO:0006508">
    <property type="term" value="P:proteolysis"/>
    <property type="evidence" value="ECO:0007669"/>
    <property type="project" value="UniProtKB-KW"/>
</dbReference>
<evidence type="ECO:0000256" key="3">
    <source>
        <dbReference type="ARBA" id="ARBA00022723"/>
    </source>
</evidence>
<feature type="region of interest" description="Disordered" evidence="7">
    <location>
        <begin position="307"/>
        <end position="344"/>
    </location>
</feature>
<protein>
    <recommendedName>
        <fullName evidence="9">M23ase beta-sheet core domain-containing protein</fullName>
    </recommendedName>
</protein>
<organism evidence="10 11">
    <name type="scientific">Agrobacterium vitis</name>
    <name type="common">Rhizobium vitis</name>
    <dbReference type="NCBI Taxonomy" id="373"/>
    <lineage>
        <taxon>Bacteria</taxon>
        <taxon>Pseudomonadati</taxon>
        <taxon>Pseudomonadota</taxon>
        <taxon>Alphaproteobacteria</taxon>
        <taxon>Hyphomicrobiales</taxon>
        <taxon>Rhizobiaceae</taxon>
        <taxon>Rhizobium/Agrobacterium group</taxon>
        <taxon>Agrobacterium</taxon>
    </lineage>
</organism>
<evidence type="ECO:0000256" key="6">
    <source>
        <dbReference type="ARBA" id="ARBA00023049"/>
    </source>
</evidence>